<gene>
    <name evidence="2" type="ORF">HBH26_15640</name>
</gene>
<evidence type="ECO:0000256" key="1">
    <source>
        <dbReference type="SAM" id="MobiDB-lite"/>
    </source>
</evidence>
<dbReference type="RefSeq" id="WP_168135576.1">
    <property type="nucleotide sequence ID" value="NZ_JAAVJH010000012.1"/>
</dbReference>
<dbReference type="Proteomes" id="UP000732399">
    <property type="component" value="Unassembled WGS sequence"/>
</dbReference>
<evidence type="ECO:0000313" key="3">
    <source>
        <dbReference type="Proteomes" id="UP000732399"/>
    </source>
</evidence>
<evidence type="ECO:0000313" key="2">
    <source>
        <dbReference type="EMBL" id="NJR80016.1"/>
    </source>
</evidence>
<sequence length="312" mass="35331">MKAASARTPRRRLRRCSCLPARRNSFVHRTRAAGGEAGRGRHARQANRTSCRKHSKRLRHQVFAHRHVRDTEDNSSTAKDQMDILYFLRERLSFIRRHYDAAVTGFEETKRLIEAGAPPYDATPIHEDEPPFLQEWMDADASIQVIGLGCTSLLSDALKLYLGHLQRNRIGFEFDDEGRRAIRRSWVAAHREALGEILATDWMGSGIDFDLIEQVVLARNRAQHGTDLFALRPAHDAAMLRRHALPHFAESREVEAWIAAGRPEGLFGAPGVTVSREALFAAIAEVERLGSWVDANLARADDWRRSRRSGDS</sequence>
<proteinExistence type="predicted"/>
<name>A0ABX1CQ01_9SPHN</name>
<feature type="region of interest" description="Disordered" evidence="1">
    <location>
        <begin position="31"/>
        <end position="56"/>
    </location>
</feature>
<organism evidence="2 3">
    <name type="scientific">Sphingomonas corticis</name>
    <dbReference type="NCBI Taxonomy" id="2722791"/>
    <lineage>
        <taxon>Bacteria</taxon>
        <taxon>Pseudomonadati</taxon>
        <taxon>Pseudomonadota</taxon>
        <taxon>Alphaproteobacteria</taxon>
        <taxon>Sphingomonadales</taxon>
        <taxon>Sphingomonadaceae</taxon>
        <taxon>Sphingomonas</taxon>
    </lineage>
</organism>
<keyword evidence="3" id="KW-1185">Reference proteome</keyword>
<dbReference type="EMBL" id="JAAVJH010000012">
    <property type="protein sequence ID" value="NJR80016.1"/>
    <property type="molecule type" value="Genomic_DNA"/>
</dbReference>
<feature type="compositionally biased region" description="Basic residues" evidence="1">
    <location>
        <begin position="40"/>
        <end position="56"/>
    </location>
</feature>
<comment type="caution">
    <text evidence="2">The sequence shown here is derived from an EMBL/GenBank/DDBJ whole genome shotgun (WGS) entry which is preliminary data.</text>
</comment>
<accession>A0ABX1CQ01</accession>
<protein>
    <submittedName>
        <fullName evidence="2">Uncharacterized protein</fullName>
    </submittedName>
</protein>
<reference evidence="2 3" key="1">
    <citation type="submission" date="2020-03" db="EMBL/GenBank/DDBJ databases">
        <authorList>
            <person name="Wang L."/>
            <person name="He N."/>
            <person name="Li Y."/>
            <person name="Fang Y."/>
            <person name="Zhang F."/>
        </authorList>
    </citation>
    <scope>NUCLEOTIDE SEQUENCE [LARGE SCALE GENOMIC DNA]</scope>
    <source>
        <strain evidence="2 3">36D10-4-7</strain>
    </source>
</reference>